<dbReference type="Proteomes" id="UP001515480">
    <property type="component" value="Unassembled WGS sequence"/>
</dbReference>
<accession>A0AB34K417</accession>
<evidence type="ECO:0008006" key="5">
    <source>
        <dbReference type="Google" id="ProtNLM"/>
    </source>
</evidence>
<reference evidence="3 4" key="1">
    <citation type="journal article" date="2024" name="Science">
        <title>Giant polyketide synthase enzymes in the biosynthesis of giant marine polyether toxins.</title>
        <authorList>
            <person name="Fallon T.R."/>
            <person name="Shende V.V."/>
            <person name="Wierzbicki I.H."/>
            <person name="Pendleton A.L."/>
            <person name="Watervoot N.F."/>
            <person name="Auber R.P."/>
            <person name="Gonzalez D.J."/>
            <person name="Wisecaver J.H."/>
            <person name="Moore B.S."/>
        </authorList>
    </citation>
    <scope>NUCLEOTIDE SEQUENCE [LARGE SCALE GENOMIC DNA]</scope>
    <source>
        <strain evidence="3 4">12B1</strain>
    </source>
</reference>
<evidence type="ECO:0000313" key="4">
    <source>
        <dbReference type="Proteomes" id="UP001515480"/>
    </source>
</evidence>
<dbReference type="AlphaFoldDB" id="A0AB34K417"/>
<name>A0AB34K417_PRYPA</name>
<protein>
    <recommendedName>
        <fullName evidence="5">O-fucosyltransferase family protein</fullName>
    </recommendedName>
</protein>
<evidence type="ECO:0000313" key="3">
    <source>
        <dbReference type="EMBL" id="KAL1527731.1"/>
    </source>
</evidence>
<proteinExistence type="predicted"/>
<gene>
    <name evidence="3" type="ORF">AB1Y20_009116</name>
</gene>
<dbReference type="EMBL" id="JBGBPQ010000002">
    <property type="protein sequence ID" value="KAL1527731.1"/>
    <property type="molecule type" value="Genomic_DNA"/>
</dbReference>
<keyword evidence="4" id="KW-1185">Reference proteome</keyword>
<feature type="region of interest" description="Disordered" evidence="1">
    <location>
        <begin position="29"/>
        <end position="100"/>
    </location>
</feature>
<dbReference type="PANTHER" id="PTHR36050">
    <property type="entry name" value="O-FUCOSYLTRANSFERASE 30"/>
    <property type="match status" value="1"/>
</dbReference>
<dbReference type="PANTHER" id="PTHR36050:SF1">
    <property type="entry name" value="O-FUCOSYLTRANSFERASE 30"/>
    <property type="match status" value="1"/>
</dbReference>
<comment type="caution">
    <text evidence="3">The sequence shown here is derived from an EMBL/GenBank/DDBJ whole genome shotgun (WGS) entry which is preliminary data.</text>
</comment>
<evidence type="ECO:0000256" key="1">
    <source>
        <dbReference type="SAM" id="MobiDB-lite"/>
    </source>
</evidence>
<feature type="chain" id="PRO_5044238067" description="O-fucosyltransferase family protein" evidence="2">
    <location>
        <begin position="23"/>
        <end position="498"/>
    </location>
</feature>
<evidence type="ECO:0000256" key="2">
    <source>
        <dbReference type="SAM" id="SignalP"/>
    </source>
</evidence>
<sequence>MAAWRWLGGALLLLLGSAPLLLHPSLRPETAAHRPRKSRAPDSSPQHVGEAPRRSASEMFRSGLSAPRRTPRPAAPRPPSRDATSHPPPRPPPPPPPSCARVRKHKLLLYAAHSGFGNQELSLRRALLVAYLLNRTLVLPPLLRQADLSFGPPEQRCANASFRAALQARAEAIYRLKAAAHHPPGEATAGGKNGSQRYESLLHLYDFTPLLHAGVRAVDFADFAARGGDGAGEPAYERSPLAPIGCTAADRYTAHSLRLRLRSLHEAAVLRLGSAYFLKLDVVGLQRTDACFAAVVRAALQLPFSPRLQDASKDAVRLIQPPFASVHVRLSDERTRGAAGGQDNRSGGFVEPELRWLKARLRRRLPAGCCSLFVASNAPGGVHSPWLAPICAEDSGYRCHDQSTLGLRGSDVWRSLLTADVLSEETLIMVFDQLLAAAAGRGFFSTSKFCGPPGYRRSTFSEGIALRWQLQRGQPPLCAHGMESALLRGASSHGAFVY</sequence>
<feature type="signal peptide" evidence="2">
    <location>
        <begin position="1"/>
        <end position="22"/>
    </location>
</feature>
<keyword evidence="2" id="KW-0732">Signal</keyword>
<organism evidence="3 4">
    <name type="scientific">Prymnesium parvum</name>
    <name type="common">Toxic golden alga</name>
    <dbReference type="NCBI Taxonomy" id="97485"/>
    <lineage>
        <taxon>Eukaryota</taxon>
        <taxon>Haptista</taxon>
        <taxon>Haptophyta</taxon>
        <taxon>Prymnesiophyceae</taxon>
        <taxon>Prymnesiales</taxon>
        <taxon>Prymnesiaceae</taxon>
        <taxon>Prymnesium</taxon>
    </lineage>
</organism>
<feature type="compositionally biased region" description="Pro residues" evidence="1">
    <location>
        <begin position="86"/>
        <end position="98"/>
    </location>
</feature>